<dbReference type="EMBL" id="JANHOG010000227">
    <property type="protein sequence ID" value="KAJ3556606.1"/>
    <property type="molecule type" value="Genomic_DNA"/>
</dbReference>
<sequence>MAAELEHGFTAITCAARAINALRPSKNIKKGNDLLCEVMKMTHEYQELIAREDAEDILFAHDVASTVLDDYNRKKVRASIFNFPGRVMQAREFKKLAKRARDRAVHVTDVSLRNYAEKRRMAASMQDIHEEGEDEGQKRRSQAPTDERGNIDVRSMTVVRSRLHRLCQHLQVAVAKCIAPTQRQEVYIHASNTKNVDFEMKQKGELYVHIQLLRNLDLWNRALFTNLVNFDKPRYEILFEAPILTAIPLQRTFRLTHVIIVLLDAFRSMAALCRTVPVVLVLRQSVVDSRRRKRYGSSRTRASASPFHPKKQTLTTFVRAGSRMFAFLSSGSVPIVQLSWIQLRTLDTHFVGSRQAGHDYSAGRQETVFIGF</sequence>
<keyword evidence="2" id="KW-1185">Reference proteome</keyword>
<dbReference type="Proteomes" id="UP001148662">
    <property type="component" value="Unassembled WGS sequence"/>
</dbReference>
<name>A0ACC1T9T6_9APHY</name>
<evidence type="ECO:0000313" key="1">
    <source>
        <dbReference type="EMBL" id="KAJ3556606.1"/>
    </source>
</evidence>
<proteinExistence type="predicted"/>
<gene>
    <name evidence="1" type="ORF">NM688_g1938</name>
</gene>
<accession>A0ACC1T9T6</accession>
<evidence type="ECO:0000313" key="2">
    <source>
        <dbReference type="Proteomes" id="UP001148662"/>
    </source>
</evidence>
<organism evidence="1 2">
    <name type="scientific">Phlebia brevispora</name>
    <dbReference type="NCBI Taxonomy" id="194682"/>
    <lineage>
        <taxon>Eukaryota</taxon>
        <taxon>Fungi</taxon>
        <taxon>Dikarya</taxon>
        <taxon>Basidiomycota</taxon>
        <taxon>Agaricomycotina</taxon>
        <taxon>Agaricomycetes</taxon>
        <taxon>Polyporales</taxon>
        <taxon>Meruliaceae</taxon>
        <taxon>Phlebia</taxon>
    </lineage>
</organism>
<protein>
    <submittedName>
        <fullName evidence="1">Uncharacterized protein</fullName>
    </submittedName>
</protein>
<reference evidence="1" key="1">
    <citation type="submission" date="2022-07" db="EMBL/GenBank/DDBJ databases">
        <title>Genome Sequence of Phlebia brevispora.</title>
        <authorList>
            <person name="Buettner E."/>
        </authorList>
    </citation>
    <scope>NUCLEOTIDE SEQUENCE</scope>
    <source>
        <strain evidence="1">MPL23</strain>
    </source>
</reference>
<comment type="caution">
    <text evidence="1">The sequence shown here is derived from an EMBL/GenBank/DDBJ whole genome shotgun (WGS) entry which is preliminary data.</text>
</comment>